<dbReference type="InParanoid" id="C3YB57"/>
<dbReference type="KEGG" id="bfo:118425460"/>
<sequence length="467" mass="53357">MEFLTVPATAATLISALAAGASYMVYRRFTHQPSWPKVKQNCAYTQKVSPKKKKIQLALNSLEDFSPIGKIVPVHDVPAFFTSHGNEFSVYSVDWEQEAVVLIKPTDGTDMKKHAFFREAQRRNATEVLVIPFEHLQAVVDAISDRIAHVQEVFVYMTARCGSTLLTRAVEATSVAQACSEPEVLDTICLEIVRSGRHSENSSSYHTAQVPAIVMNDATSVALLKNVVSMLNYNLVTSDHRHRSIIFYKLQGRPVLAADTMHRAFPTAKTVFLYRNGLEFYESWTRLWYRYQLVYKTARFAVRLGLWRWVPAVPQDFRIFVDYLKSSTVRYHGSYYHCVVARWLGAIKRAVELQQKYPGYFFHATVYYTALVRDKQGTLGLIMKKLGIEWDPENQEEERNRVKRVFVEDSQSGTFLSHRSNEPGEKWAPCTSPAWIGEWEREYLSHVCRETGNDVPGPDIILPDSIV</sequence>
<dbReference type="Gene3D" id="3.40.50.300">
    <property type="entry name" value="P-loop containing nucleotide triphosphate hydrolases"/>
    <property type="match status" value="1"/>
</dbReference>
<dbReference type="InterPro" id="IPR027417">
    <property type="entry name" value="P-loop_NTPase"/>
</dbReference>
<evidence type="ECO:0000313" key="3">
    <source>
        <dbReference type="RefSeq" id="XP_035690172.1"/>
    </source>
</evidence>
<evidence type="ECO:0000313" key="1">
    <source>
        <dbReference type="EMBL" id="EEN62519.1"/>
    </source>
</evidence>
<keyword evidence="2" id="KW-1185">Reference proteome</keyword>
<reference evidence="3" key="3">
    <citation type="submission" date="2025-04" db="UniProtKB">
        <authorList>
            <consortium name="RefSeq"/>
        </authorList>
    </citation>
    <scope>IDENTIFICATION</scope>
    <source>
        <strain evidence="3">S238N-H82</strain>
        <tissue evidence="3">Testes</tissue>
    </source>
</reference>
<gene>
    <name evidence="3" type="primary">LOC118425460</name>
    <name evidence="1" type="ORF">BRAFLDRAFT_91907</name>
</gene>
<dbReference type="Proteomes" id="UP000001554">
    <property type="component" value="Chromosome 11"/>
</dbReference>
<dbReference type="SUPFAM" id="SSF52540">
    <property type="entry name" value="P-loop containing nucleoside triphosphate hydrolases"/>
    <property type="match status" value="1"/>
</dbReference>
<name>C3YB57_BRAFL</name>
<reference evidence="1" key="1">
    <citation type="journal article" date="2008" name="Nature">
        <title>The amphioxus genome and the evolution of the chordate karyotype.</title>
        <authorList>
            <consortium name="US DOE Joint Genome Institute (JGI-PGF)"/>
            <person name="Putnam N.H."/>
            <person name="Butts T."/>
            <person name="Ferrier D.E.K."/>
            <person name="Furlong R.F."/>
            <person name="Hellsten U."/>
            <person name="Kawashima T."/>
            <person name="Robinson-Rechavi M."/>
            <person name="Shoguchi E."/>
            <person name="Terry A."/>
            <person name="Yu J.-K."/>
            <person name="Benito-Gutierrez E.L."/>
            <person name="Dubchak I."/>
            <person name="Garcia-Fernandez J."/>
            <person name="Gibson-Brown J.J."/>
            <person name="Grigoriev I.V."/>
            <person name="Horton A.C."/>
            <person name="de Jong P.J."/>
            <person name="Jurka J."/>
            <person name="Kapitonov V.V."/>
            <person name="Kohara Y."/>
            <person name="Kuroki Y."/>
            <person name="Lindquist E."/>
            <person name="Lucas S."/>
            <person name="Osoegawa K."/>
            <person name="Pennacchio L.A."/>
            <person name="Salamov A.A."/>
            <person name="Satou Y."/>
            <person name="Sauka-Spengler T."/>
            <person name="Schmutz J."/>
            <person name="Shin-I T."/>
            <person name="Toyoda A."/>
            <person name="Bronner-Fraser M."/>
            <person name="Fujiyama A."/>
            <person name="Holland L.Z."/>
            <person name="Holland P.W.H."/>
            <person name="Satoh N."/>
            <person name="Rokhsar D.S."/>
        </authorList>
    </citation>
    <scope>NUCLEOTIDE SEQUENCE [LARGE SCALE GENOMIC DNA]</scope>
    <source>
        <strain evidence="1">S238N-H82</strain>
        <tissue evidence="1">Testes</tissue>
    </source>
</reference>
<dbReference type="eggNOG" id="ENOG502TAZM">
    <property type="taxonomic scope" value="Eukaryota"/>
</dbReference>
<dbReference type="OrthoDB" id="10122834at2759"/>
<protein>
    <submittedName>
        <fullName evidence="3">Uncharacterized protein LOC118425460</fullName>
    </submittedName>
</protein>
<accession>C3YB57</accession>
<dbReference type="AlphaFoldDB" id="C3YB57"/>
<dbReference type="OMA" id="WIGEWER"/>
<dbReference type="PANTHER" id="PTHR33844">
    <property type="entry name" value="SULFOTRANSFER_1 DOMAIN-CONTAINING PROTEIN"/>
    <property type="match status" value="1"/>
</dbReference>
<dbReference type="PANTHER" id="PTHR33844:SF1">
    <property type="entry name" value="SULFOTRANSFERASE DOMAIN-CONTAINING PROTEIN"/>
    <property type="match status" value="1"/>
</dbReference>
<dbReference type="EMBL" id="GG666496">
    <property type="protein sequence ID" value="EEN62519.1"/>
    <property type="molecule type" value="Genomic_DNA"/>
</dbReference>
<evidence type="ECO:0000313" key="2">
    <source>
        <dbReference type="Proteomes" id="UP000001554"/>
    </source>
</evidence>
<dbReference type="RefSeq" id="XP_035690172.1">
    <property type="nucleotide sequence ID" value="XM_035834279.1"/>
</dbReference>
<proteinExistence type="predicted"/>
<reference evidence="2" key="2">
    <citation type="journal article" date="2020" name="Nat. Ecol. Evol.">
        <title>Deeply conserved synteny resolves early events in vertebrate evolution.</title>
        <authorList>
            <person name="Simakov O."/>
            <person name="Marletaz F."/>
            <person name="Yue J.X."/>
            <person name="O'Connell B."/>
            <person name="Jenkins J."/>
            <person name="Brandt A."/>
            <person name="Calef R."/>
            <person name="Tung C.H."/>
            <person name="Huang T.K."/>
            <person name="Schmutz J."/>
            <person name="Satoh N."/>
            <person name="Yu J.K."/>
            <person name="Putnam N.H."/>
            <person name="Green R.E."/>
            <person name="Rokhsar D.S."/>
        </authorList>
    </citation>
    <scope>NUCLEOTIDE SEQUENCE [LARGE SCALE GENOMIC DNA]</scope>
    <source>
        <strain evidence="2">S238N-H82</strain>
    </source>
</reference>
<organism>
    <name type="scientific">Branchiostoma floridae</name>
    <name type="common">Florida lancelet</name>
    <name type="synonym">Amphioxus</name>
    <dbReference type="NCBI Taxonomy" id="7739"/>
    <lineage>
        <taxon>Eukaryota</taxon>
        <taxon>Metazoa</taxon>
        <taxon>Chordata</taxon>
        <taxon>Cephalochordata</taxon>
        <taxon>Leptocardii</taxon>
        <taxon>Amphioxiformes</taxon>
        <taxon>Branchiostomatidae</taxon>
        <taxon>Branchiostoma</taxon>
    </lineage>
</organism>
<dbReference type="GeneID" id="118425460"/>